<reference evidence="3" key="2">
    <citation type="submission" date="2021-02" db="EMBL/GenBank/DDBJ databases">
        <authorList>
            <person name="Kimball J.A."/>
            <person name="Haas M.W."/>
            <person name="Macchietto M."/>
            <person name="Kono T."/>
            <person name="Duquette J."/>
            <person name="Shao M."/>
        </authorList>
    </citation>
    <scope>NUCLEOTIDE SEQUENCE</scope>
    <source>
        <tissue evidence="3">Fresh leaf tissue</tissue>
    </source>
</reference>
<evidence type="ECO:0000256" key="2">
    <source>
        <dbReference type="SAM" id="Phobius"/>
    </source>
</evidence>
<dbReference type="PANTHER" id="PTHR33825">
    <property type="entry name" value="CHITINASE-LIKE PROTEIN"/>
    <property type="match status" value="1"/>
</dbReference>
<comment type="caution">
    <text evidence="3">The sequence shown here is derived from an EMBL/GenBank/DDBJ whole genome shotgun (WGS) entry which is preliminary data.</text>
</comment>
<gene>
    <name evidence="3" type="ORF">GUJ93_ZPchr0009g1068</name>
</gene>
<sequence length="192" mass="20151">MATHPHRLRPPPSPRPFRPVSISGPASPPPRRCPRPLLSSLRPSSSPPLLTRTVEAKNREVEPEASASAPAAVLEEAGAREEAQEGSDEEGYVASVGAGEHPAGLPAHLRAARLGLGDPVFFLMAFVAVTTSAAFTSIVAVAIPTMLAMRRAADSFSMLADAALEELPSTMAAVRLSGMEISDLTLVLSDLR</sequence>
<keyword evidence="2" id="KW-0472">Membrane</keyword>
<feature type="transmembrane region" description="Helical" evidence="2">
    <location>
        <begin position="120"/>
        <end position="143"/>
    </location>
</feature>
<reference evidence="3" key="1">
    <citation type="journal article" date="2021" name="bioRxiv">
        <title>Whole Genome Assembly and Annotation of Northern Wild Rice, Zizania palustris L., Supports a Whole Genome Duplication in the Zizania Genus.</title>
        <authorList>
            <person name="Haas M."/>
            <person name="Kono T."/>
            <person name="Macchietto M."/>
            <person name="Millas R."/>
            <person name="McGilp L."/>
            <person name="Shao M."/>
            <person name="Duquette J."/>
            <person name="Hirsch C.N."/>
            <person name="Kimball J."/>
        </authorList>
    </citation>
    <scope>NUCLEOTIDE SEQUENCE</scope>
    <source>
        <tissue evidence="3">Fresh leaf tissue</tissue>
    </source>
</reference>
<protein>
    <submittedName>
        <fullName evidence="3">Uncharacterized protein</fullName>
    </submittedName>
</protein>
<dbReference type="EMBL" id="JAAALK010000289">
    <property type="protein sequence ID" value="KAG8048499.1"/>
    <property type="molecule type" value="Genomic_DNA"/>
</dbReference>
<keyword evidence="2" id="KW-1133">Transmembrane helix</keyword>
<evidence type="ECO:0000256" key="1">
    <source>
        <dbReference type="SAM" id="MobiDB-lite"/>
    </source>
</evidence>
<evidence type="ECO:0000313" key="4">
    <source>
        <dbReference type="Proteomes" id="UP000729402"/>
    </source>
</evidence>
<feature type="region of interest" description="Disordered" evidence="1">
    <location>
        <begin position="1"/>
        <end position="90"/>
    </location>
</feature>
<keyword evidence="4" id="KW-1185">Reference proteome</keyword>
<feature type="compositionally biased region" description="Low complexity" evidence="1">
    <location>
        <begin position="64"/>
        <end position="76"/>
    </location>
</feature>
<name>A0A8J5VL87_ZIZPA</name>
<keyword evidence="2" id="KW-0812">Transmembrane</keyword>
<dbReference type="AlphaFoldDB" id="A0A8J5VL87"/>
<proteinExistence type="predicted"/>
<evidence type="ECO:0000313" key="3">
    <source>
        <dbReference type="EMBL" id="KAG8048499.1"/>
    </source>
</evidence>
<dbReference type="Proteomes" id="UP000729402">
    <property type="component" value="Unassembled WGS sequence"/>
</dbReference>
<dbReference type="OrthoDB" id="1923031at2759"/>
<dbReference type="PANTHER" id="PTHR33825:SF14">
    <property type="entry name" value="CHITINASE-LIKE PROTEIN"/>
    <property type="match status" value="1"/>
</dbReference>
<organism evidence="3 4">
    <name type="scientific">Zizania palustris</name>
    <name type="common">Northern wild rice</name>
    <dbReference type="NCBI Taxonomy" id="103762"/>
    <lineage>
        <taxon>Eukaryota</taxon>
        <taxon>Viridiplantae</taxon>
        <taxon>Streptophyta</taxon>
        <taxon>Embryophyta</taxon>
        <taxon>Tracheophyta</taxon>
        <taxon>Spermatophyta</taxon>
        <taxon>Magnoliopsida</taxon>
        <taxon>Liliopsida</taxon>
        <taxon>Poales</taxon>
        <taxon>Poaceae</taxon>
        <taxon>BOP clade</taxon>
        <taxon>Oryzoideae</taxon>
        <taxon>Oryzeae</taxon>
        <taxon>Zizaniinae</taxon>
        <taxon>Zizania</taxon>
    </lineage>
</organism>
<accession>A0A8J5VL87</accession>
<feature type="compositionally biased region" description="Low complexity" evidence="1">
    <location>
        <begin position="35"/>
        <end position="50"/>
    </location>
</feature>